<proteinExistence type="predicted"/>
<evidence type="ECO:0000313" key="2">
    <source>
        <dbReference type="EMBL" id="SDE46731.1"/>
    </source>
</evidence>
<organism evidence="2 3">
    <name type="scientific">Rhodospira trueperi</name>
    <dbReference type="NCBI Taxonomy" id="69960"/>
    <lineage>
        <taxon>Bacteria</taxon>
        <taxon>Pseudomonadati</taxon>
        <taxon>Pseudomonadota</taxon>
        <taxon>Alphaproteobacteria</taxon>
        <taxon>Rhodospirillales</taxon>
        <taxon>Rhodospirillaceae</taxon>
        <taxon>Rhodospira</taxon>
    </lineage>
</organism>
<sequence>MRQETAVDQSADGWFGVRARRARTGGAMVGAMAVALVGALAVSGCQPTVKVEAPDKPIVINLNVKIEQDVRIRLERGVEDVMSSNPDLF</sequence>
<dbReference type="Proteomes" id="UP000199412">
    <property type="component" value="Unassembled WGS sequence"/>
</dbReference>
<dbReference type="RefSeq" id="WP_245699180.1">
    <property type="nucleotide sequence ID" value="NZ_FNAP01000007.1"/>
</dbReference>
<keyword evidence="3" id="KW-1185">Reference proteome</keyword>
<keyword evidence="1" id="KW-1133">Transmembrane helix</keyword>
<keyword evidence="1" id="KW-0812">Transmembrane</keyword>
<dbReference type="InterPro" id="IPR025985">
    <property type="entry name" value="YnbE"/>
</dbReference>
<accession>A0A1G7D5C3</accession>
<dbReference type="EMBL" id="FNAP01000007">
    <property type="protein sequence ID" value="SDE46731.1"/>
    <property type="molecule type" value="Genomic_DNA"/>
</dbReference>
<dbReference type="Pfam" id="PF13617">
    <property type="entry name" value="Lipoprotein_19"/>
    <property type="match status" value="1"/>
</dbReference>
<dbReference type="AlphaFoldDB" id="A0A1G7D5C3"/>
<evidence type="ECO:0000256" key="1">
    <source>
        <dbReference type="SAM" id="Phobius"/>
    </source>
</evidence>
<evidence type="ECO:0000313" key="3">
    <source>
        <dbReference type="Proteomes" id="UP000199412"/>
    </source>
</evidence>
<keyword evidence="1" id="KW-0472">Membrane</keyword>
<keyword evidence="2" id="KW-0449">Lipoprotein</keyword>
<dbReference type="STRING" id="69960.SAMN05421720_10743"/>
<protein>
    <submittedName>
        <fullName evidence="2">YnbE-like lipoprotein</fullName>
    </submittedName>
</protein>
<reference evidence="2 3" key="1">
    <citation type="submission" date="2016-10" db="EMBL/GenBank/DDBJ databases">
        <authorList>
            <person name="de Groot N.N."/>
        </authorList>
    </citation>
    <scope>NUCLEOTIDE SEQUENCE [LARGE SCALE GENOMIC DNA]</scope>
    <source>
        <strain evidence="2 3">ATCC 700224</strain>
    </source>
</reference>
<feature type="transmembrane region" description="Helical" evidence="1">
    <location>
        <begin position="25"/>
        <end position="44"/>
    </location>
</feature>
<gene>
    <name evidence="2" type="ORF">SAMN05421720_10743</name>
</gene>
<name>A0A1G7D5C3_9PROT</name>